<dbReference type="Proteomes" id="UP001596516">
    <property type="component" value="Unassembled WGS sequence"/>
</dbReference>
<dbReference type="InterPro" id="IPR003736">
    <property type="entry name" value="PAAI_dom"/>
</dbReference>
<evidence type="ECO:0000256" key="6">
    <source>
        <dbReference type="ARBA" id="ARBA00040062"/>
    </source>
</evidence>
<evidence type="ECO:0000313" key="9">
    <source>
        <dbReference type="EMBL" id="MFC7706316.1"/>
    </source>
</evidence>
<evidence type="ECO:0000256" key="2">
    <source>
        <dbReference type="ARBA" id="ARBA00035880"/>
    </source>
</evidence>
<evidence type="ECO:0000256" key="4">
    <source>
        <dbReference type="ARBA" id="ARBA00038381"/>
    </source>
</evidence>
<name>A0ABW2URZ6_9RHOB</name>
<protein>
    <recommendedName>
        <fullName evidence="6">Medium/long-chain acyl-CoA thioesterase YigI</fullName>
        <ecNumber evidence="5">3.1.2.20</ecNumber>
    </recommendedName>
</protein>
<proteinExistence type="inferred from homology"/>
<organism evidence="9 10">
    <name type="scientific">Plastorhodobacter daqingensis</name>
    <dbReference type="NCBI Taxonomy" id="1387281"/>
    <lineage>
        <taxon>Bacteria</taxon>
        <taxon>Pseudomonadati</taxon>
        <taxon>Pseudomonadota</taxon>
        <taxon>Alphaproteobacteria</taxon>
        <taxon>Rhodobacterales</taxon>
        <taxon>Paracoccaceae</taxon>
        <taxon>Plastorhodobacter</taxon>
    </lineage>
</organism>
<evidence type="ECO:0000313" key="10">
    <source>
        <dbReference type="Proteomes" id="UP001596516"/>
    </source>
</evidence>
<accession>A0ABW2URZ6</accession>
<keyword evidence="10" id="KW-1185">Reference proteome</keyword>
<dbReference type="PANTHER" id="PTHR43240:SF20">
    <property type="entry name" value="MEDIUM_LONG-CHAIN ACYL-COA THIOESTERASE YIGI"/>
    <property type="match status" value="1"/>
</dbReference>
<dbReference type="InterPro" id="IPR006683">
    <property type="entry name" value="Thioestr_dom"/>
</dbReference>
<dbReference type="GO" id="GO:0016787">
    <property type="term" value="F:hydrolase activity"/>
    <property type="evidence" value="ECO:0007669"/>
    <property type="project" value="UniProtKB-KW"/>
</dbReference>
<sequence>MGVDVQSFEKDGWQPLADDTFIGGMGEVLERRRDGLVEIALPTTERHKNLSGVVHGGVVMALFDRAIGVNCRDASPNERMATATITINLMRQVRVGDFIEFRCRLRKKGRKAYFADAEAWVADKLVATATGVWMKVA</sequence>
<keyword evidence="1 9" id="KW-0378">Hydrolase</keyword>
<evidence type="ECO:0000256" key="5">
    <source>
        <dbReference type="ARBA" id="ARBA00038894"/>
    </source>
</evidence>
<feature type="domain" description="Thioesterase" evidence="8">
    <location>
        <begin position="52"/>
        <end position="124"/>
    </location>
</feature>
<dbReference type="NCBIfam" id="TIGR00369">
    <property type="entry name" value="unchar_dom_1"/>
    <property type="match status" value="1"/>
</dbReference>
<comment type="caution">
    <text evidence="9">The sequence shown here is derived from an EMBL/GenBank/DDBJ whole genome shotgun (WGS) entry which is preliminary data.</text>
</comment>
<comment type="similarity">
    <text evidence="4">Belongs to the YigI thioesterase family.</text>
</comment>
<evidence type="ECO:0000259" key="8">
    <source>
        <dbReference type="Pfam" id="PF03061"/>
    </source>
</evidence>
<reference evidence="10" key="1">
    <citation type="journal article" date="2019" name="Int. J. Syst. Evol. Microbiol.">
        <title>The Global Catalogue of Microorganisms (GCM) 10K type strain sequencing project: providing services to taxonomists for standard genome sequencing and annotation.</title>
        <authorList>
            <consortium name="The Broad Institute Genomics Platform"/>
            <consortium name="The Broad Institute Genome Sequencing Center for Infectious Disease"/>
            <person name="Wu L."/>
            <person name="Ma J."/>
        </authorList>
    </citation>
    <scope>NUCLEOTIDE SEQUENCE [LARGE SCALE GENOMIC DNA]</scope>
    <source>
        <strain evidence="10">CGMCC 1.12750</strain>
    </source>
</reference>
<dbReference type="Pfam" id="PF03061">
    <property type="entry name" value="4HBT"/>
    <property type="match status" value="1"/>
</dbReference>
<dbReference type="Gene3D" id="3.10.129.10">
    <property type="entry name" value="Hotdog Thioesterase"/>
    <property type="match status" value="1"/>
</dbReference>
<gene>
    <name evidence="9" type="ORF">ACFQXB_19280</name>
</gene>
<evidence type="ECO:0000256" key="7">
    <source>
        <dbReference type="ARBA" id="ARBA00048062"/>
    </source>
</evidence>
<comment type="catalytic activity">
    <reaction evidence="7">
        <text>a medium-chain fatty acyl-CoA + H2O = a medium-chain fatty acid + CoA + H(+)</text>
        <dbReference type="Rhea" id="RHEA:68184"/>
        <dbReference type="ChEBI" id="CHEBI:15377"/>
        <dbReference type="ChEBI" id="CHEBI:15378"/>
        <dbReference type="ChEBI" id="CHEBI:57287"/>
        <dbReference type="ChEBI" id="CHEBI:59558"/>
        <dbReference type="ChEBI" id="CHEBI:90546"/>
    </reaction>
</comment>
<dbReference type="EC" id="3.1.2.20" evidence="5"/>
<dbReference type="InterPro" id="IPR029069">
    <property type="entry name" value="HotDog_dom_sf"/>
</dbReference>
<comment type="catalytic activity">
    <reaction evidence="2">
        <text>a fatty acyl-CoA + H2O = a fatty acid + CoA + H(+)</text>
        <dbReference type="Rhea" id="RHEA:16781"/>
        <dbReference type="ChEBI" id="CHEBI:15377"/>
        <dbReference type="ChEBI" id="CHEBI:15378"/>
        <dbReference type="ChEBI" id="CHEBI:28868"/>
        <dbReference type="ChEBI" id="CHEBI:57287"/>
        <dbReference type="ChEBI" id="CHEBI:77636"/>
        <dbReference type="EC" id="3.1.2.20"/>
    </reaction>
</comment>
<dbReference type="RefSeq" id="WP_377406853.1">
    <property type="nucleotide sequence ID" value="NZ_JBHTFQ010000017.1"/>
</dbReference>
<evidence type="ECO:0000256" key="3">
    <source>
        <dbReference type="ARBA" id="ARBA00036002"/>
    </source>
</evidence>
<dbReference type="CDD" id="cd03443">
    <property type="entry name" value="PaaI_thioesterase"/>
    <property type="match status" value="1"/>
</dbReference>
<comment type="catalytic activity">
    <reaction evidence="3">
        <text>a long-chain fatty acyl-CoA + H2O = a long-chain fatty acid + CoA + H(+)</text>
        <dbReference type="Rhea" id="RHEA:67680"/>
        <dbReference type="ChEBI" id="CHEBI:15377"/>
        <dbReference type="ChEBI" id="CHEBI:15378"/>
        <dbReference type="ChEBI" id="CHEBI:57287"/>
        <dbReference type="ChEBI" id="CHEBI:57560"/>
        <dbReference type="ChEBI" id="CHEBI:83139"/>
    </reaction>
</comment>
<evidence type="ECO:0000256" key="1">
    <source>
        <dbReference type="ARBA" id="ARBA00022801"/>
    </source>
</evidence>
<dbReference type="PANTHER" id="PTHR43240">
    <property type="entry name" value="1,4-DIHYDROXY-2-NAPHTHOYL-COA THIOESTERASE 1"/>
    <property type="match status" value="1"/>
</dbReference>
<dbReference type="EMBL" id="JBHTFQ010000017">
    <property type="protein sequence ID" value="MFC7706316.1"/>
    <property type="molecule type" value="Genomic_DNA"/>
</dbReference>
<dbReference type="SUPFAM" id="SSF54637">
    <property type="entry name" value="Thioesterase/thiol ester dehydrase-isomerase"/>
    <property type="match status" value="1"/>
</dbReference>